<dbReference type="Pfam" id="PF01010">
    <property type="entry name" value="Proton_antipo_C"/>
    <property type="match status" value="1"/>
</dbReference>
<dbReference type="GO" id="GO:0003954">
    <property type="term" value="F:NADH dehydrogenase activity"/>
    <property type="evidence" value="ECO:0007669"/>
    <property type="project" value="TreeGrafter"/>
</dbReference>
<dbReference type="GO" id="GO:0008137">
    <property type="term" value="F:NADH dehydrogenase (ubiquinone) activity"/>
    <property type="evidence" value="ECO:0007669"/>
    <property type="project" value="InterPro"/>
</dbReference>
<evidence type="ECO:0000256" key="12">
    <source>
        <dbReference type="ARBA" id="ARBA00022967"/>
    </source>
</evidence>
<reference evidence="23" key="1">
    <citation type="submission" date="2018-04" db="EMBL/GenBank/DDBJ databases">
        <title>The complete chloroplast genome sequences of Caldesia parnassifolia.</title>
        <authorList>
            <person name="Mwanzia V.M."/>
            <person name="Hu G."/>
            <person name="Chen J."/>
            <person name="Wang Q."/>
        </authorList>
    </citation>
    <scope>NUCLEOTIDE SEQUENCE</scope>
</reference>
<feature type="transmembrane region" description="Helical" evidence="19">
    <location>
        <begin position="85"/>
        <end position="109"/>
    </location>
</feature>
<dbReference type="NCBIfam" id="NF005141">
    <property type="entry name" value="PRK06590.1"/>
    <property type="match status" value="1"/>
</dbReference>
<dbReference type="EMBL" id="MH262301">
    <property type="protein sequence ID" value="QHW08286.1"/>
    <property type="molecule type" value="Genomic_DNA"/>
</dbReference>
<evidence type="ECO:0000256" key="5">
    <source>
        <dbReference type="ARBA" id="ARBA00018648"/>
    </source>
</evidence>
<keyword evidence="16 19" id="KW-0472">Membrane</keyword>
<comment type="subunit">
    <text evidence="4 19">NDH is composed of at least 16 different subunits, 5 of which are encoded in the nucleus.</text>
</comment>
<evidence type="ECO:0000256" key="17">
    <source>
        <dbReference type="ARBA" id="ARBA00047726"/>
    </source>
</evidence>
<keyword evidence="9 19" id="KW-0874">Quinone</keyword>
<evidence type="ECO:0000256" key="1">
    <source>
        <dbReference type="ARBA" id="ARBA00004059"/>
    </source>
</evidence>
<protein>
    <recommendedName>
        <fullName evidence="5 19">NAD(P)H-quinone oxidoreductase subunit 5, chloroplastic</fullName>
        <ecNumber evidence="19">7.1.1.-</ecNumber>
    </recommendedName>
    <alternativeName>
        <fullName evidence="19">NADH-plastoquinone oxidoreductase subunit 5</fullName>
    </alternativeName>
</protein>
<feature type="transmembrane region" description="Helical" evidence="19">
    <location>
        <begin position="719"/>
        <end position="738"/>
    </location>
</feature>
<dbReference type="GO" id="GO:0009535">
    <property type="term" value="C:chloroplast thylakoid membrane"/>
    <property type="evidence" value="ECO:0007669"/>
    <property type="project" value="UniProtKB-SubCell"/>
</dbReference>
<dbReference type="InterPro" id="IPR003945">
    <property type="entry name" value="NU5C-like"/>
</dbReference>
<dbReference type="PANTHER" id="PTHR42829:SF2">
    <property type="entry name" value="NADH-UBIQUINONE OXIDOREDUCTASE CHAIN 5"/>
    <property type="match status" value="1"/>
</dbReference>
<evidence type="ECO:0000313" key="23">
    <source>
        <dbReference type="EMBL" id="QHW08286.1"/>
    </source>
</evidence>
<comment type="catalytic activity">
    <reaction evidence="18 19">
        <text>a plastoquinone + NADH + (n+1) H(+)(in) = a plastoquinol + NAD(+) + n H(+)(out)</text>
        <dbReference type="Rhea" id="RHEA:42608"/>
        <dbReference type="Rhea" id="RHEA-COMP:9561"/>
        <dbReference type="Rhea" id="RHEA-COMP:9562"/>
        <dbReference type="ChEBI" id="CHEBI:15378"/>
        <dbReference type="ChEBI" id="CHEBI:17757"/>
        <dbReference type="ChEBI" id="CHEBI:57540"/>
        <dbReference type="ChEBI" id="CHEBI:57945"/>
        <dbReference type="ChEBI" id="CHEBI:62192"/>
    </reaction>
</comment>
<feature type="transmembrane region" description="Helical" evidence="19">
    <location>
        <begin position="427"/>
        <end position="447"/>
    </location>
</feature>
<evidence type="ECO:0000256" key="13">
    <source>
        <dbReference type="ARBA" id="ARBA00022989"/>
    </source>
</evidence>
<dbReference type="GeneID" id="43964695"/>
<evidence type="ECO:0000256" key="6">
    <source>
        <dbReference type="ARBA" id="ARBA00022448"/>
    </source>
</evidence>
<organism evidence="23">
    <name type="scientific">Caldesia parnassifolia</name>
    <dbReference type="NCBI Taxonomy" id="217073"/>
    <lineage>
        <taxon>Eukaryota</taxon>
        <taxon>Viridiplantae</taxon>
        <taxon>Streptophyta</taxon>
        <taxon>Embryophyta</taxon>
        <taxon>Tracheophyta</taxon>
        <taxon>Spermatophyta</taxon>
        <taxon>Magnoliopsida</taxon>
        <taxon>Liliopsida</taxon>
        <taxon>Alismataceae</taxon>
        <taxon>Caldesia</taxon>
    </lineage>
</organism>
<evidence type="ECO:0000256" key="10">
    <source>
        <dbReference type="ARBA" id="ARBA00022857"/>
    </source>
</evidence>
<name>A0A6C0NC48_9LILI</name>
<keyword evidence="7 19" id="KW-0150">Chloroplast</keyword>
<comment type="subcellular location">
    <subcellularLocation>
        <location evidence="2 19">Plastid</location>
        <location evidence="2 19">Chloroplast thylakoid membrane</location>
        <topology evidence="2 19">Multi-pass membrane protein</topology>
    </subcellularLocation>
</comment>
<feature type="domain" description="NADH-Ubiquinone oxidoreductase (complex I) chain 5 N-terminal" evidence="21">
    <location>
        <begin position="75"/>
        <end position="125"/>
    </location>
</feature>
<feature type="domain" description="NADH:quinone oxidoreductase/Mrp antiporter transmembrane" evidence="20">
    <location>
        <begin position="141"/>
        <end position="442"/>
    </location>
</feature>
<feature type="transmembrane region" description="Helical" evidence="19">
    <location>
        <begin position="39"/>
        <end position="60"/>
    </location>
</feature>
<dbReference type="RefSeq" id="YP_009729950.1">
    <property type="nucleotide sequence ID" value="NC_045926.1"/>
</dbReference>
<feature type="domain" description="NADH:ubiquinone/plastoquinone oxidoreductase chloroplast chain 5 C-terminal" evidence="22">
    <location>
        <begin position="448"/>
        <end position="686"/>
    </location>
</feature>
<comment type="catalytic activity">
    <reaction evidence="17 19">
        <text>a plastoquinone + NADPH + (n+1) H(+)(in) = a plastoquinol + NADP(+) + n H(+)(out)</text>
        <dbReference type="Rhea" id="RHEA:42612"/>
        <dbReference type="Rhea" id="RHEA-COMP:9561"/>
        <dbReference type="Rhea" id="RHEA-COMP:9562"/>
        <dbReference type="ChEBI" id="CHEBI:15378"/>
        <dbReference type="ChEBI" id="CHEBI:17757"/>
        <dbReference type="ChEBI" id="CHEBI:57783"/>
        <dbReference type="ChEBI" id="CHEBI:58349"/>
        <dbReference type="ChEBI" id="CHEBI:62192"/>
    </reaction>
</comment>
<dbReference type="GO" id="GO:0048038">
    <property type="term" value="F:quinone binding"/>
    <property type="evidence" value="ECO:0007669"/>
    <property type="project" value="UniProtKB-KW"/>
</dbReference>
<dbReference type="InterPro" id="IPR001750">
    <property type="entry name" value="ND/Mrp_TM"/>
</dbReference>
<dbReference type="InterPro" id="IPR001516">
    <property type="entry name" value="Proton_antipo_N"/>
</dbReference>
<dbReference type="AlphaFoldDB" id="A0A6C0NC48"/>
<geneLocation type="chloroplast" evidence="23"/>
<keyword evidence="14 19" id="KW-0520">NAD</keyword>
<feature type="transmembrane region" description="Helical" evidence="19">
    <location>
        <begin position="147"/>
        <end position="166"/>
    </location>
</feature>
<sequence length="739" mass="83505">MEHTYQYAWIIPLLPLPVTILIGFGLLLVPTATKNIRRIWALSSVLFLSIAFAFSVNLSIQQINGSLISQYLWSWTINNDFSFEFGYLIDPLTSIMLILITTVGLMVLIYSDNYMSHDQGYLRFFSYLSFFNASMLGLVISSNLIQIYIFWELVGMCSYLLIGFWFTRPIAANACQKAFITNRVGDFGLLLGILGFYWMTGSFEFRDLFETFTKLIHNNGDNSLFATLCAFLLFLGAVAKSAQFPLHVWLPDAMEGPTPISALIHAATMVAAGIFLVARLLPLFTVIPYIMNFISFLGVITLLLGATLALAQRDIKRGLAYSTMSQLGYIMLALGIGSYRAALFHLITHAYTKALLFLGSGSIIHSMEPVLGYSPDKSQNMALMGGLRKYVPVTKTTFLLGTLSLCGIPPLACFWSKDEILKDSSLYSPIFTIIAFFTAGLTAFYMFRMYLLTFEGYFHVHFKNSSGIPNSSLYSISLWGKEAPKLIQKNLLLSTINNNEGVSFFSRNRYKQDDRVISKIRHFSTNFGKKHTSIYPHESDNTMLFPMLVLVLFTLFIGFIGIPFDQRIIDSDLLSKWLTPSGSFFHTNSHSSVDWYEFLTNAIYSVSIAFFGISIASIFYGSIYSSFKSFRLINSFGKMGSKRILLDPIINVIYNWSYNRGYIDLFYTRIFTRSIRGLSQLTSFFDKCIIDGIINGTGIASFFIGEGLKYIGGGRISSYLFFYLFYYLSIFLLIHFLSL</sequence>
<evidence type="ECO:0000256" key="19">
    <source>
        <dbReference type="RuleBase" id="RU364062"/>
    </source>
</evidence>
<dbReference type="PANTHER" id="PTHR42829">
    <property type="entry name" value="NADH-UBIQUINONE OXIDOREDUCTASE CHAIN 5"/>
    <property type="match status" value="1"/>
</dbReference>
<keyword evidence="19 23" id="KW-0934">Plastid</keyword>
<dbReference type="InterPro" id="IPR018393">
    <property type="entry name" value="NADHpl_OxRdtase_5_subgr"/>
</dbReference>
<evidence type="ECO:0000256" key="16">
    <source>
        <dbReference type="ARBA" id="ARBA00023136"/>
    </source>
</evidence>
<dbReference type="PRINTS" id="PR01435">
    <property type="entry name" value="NPOXDRDTASE5"/>
</dbReference>
<evidence type="ECO:0000256" key="15">
    <source>
        <dbReference type="ARBA" id="ARBA00023078"/>
    </source>
</evidence>
<dbReference type="NCBIfam" id="TIGR01974">
    <property type="entry name" value="NDH_I_L"/>
    <property type="match status" value="1"/>
</dbReference>
<comment type="similarity">
    <text evidence="3 19">Belongs to the complex I subunit 5 family.</text>
</comment>
<evidence type="ECO:0000259" key="22">
    <source>
        <dbReference type="Pfam" id="PF01010"/>
    </source>
</evidence>
<feature type="transmembrane region" description="Helical" evidence="19">
    <location>
        <begin position="543"/>
        <end position="564"/>
    </location>
</feature>
<feature type="transmembrane region" description="Helical" evidence="19">
    <location>
        <begin position="6"/>
        <end position="27"/>
    </location>
</feature>
<evidence type="ECO:0000259" key="21">
    <source>
        <dbReference type="Pfam" id="PF00662"/>
    </source>
</evidence>
<keyword evidence="13 19" id="KW-1133">Transmembrane helix</keyword>
<evidence type="ECO:0000256" key="11">
    <source>
        <dbReference type="ARBA" id="ARBA00022957"/>
    </source>
</evidence>
<dbReference type="GO" id="GO:0042773">
    <property type="term" value="P:ATP synthesis coupled electron transport"/>
    <property type="evidence" value="ECO:0007669"/>
    <property type="project" value="InterPro"/>
</dbReference>
<evidence type="ECO:0000256" key="2">
    <source>
        <dbReference type="ARBA" id="ARBA00004454"/>
    </source>
</evidence>
<feature type="transmembrane region" description="Helical" evidence="19">
    <location>
        <begin position="187"/>
        <end position="203"/>
    </location>
</feature>
<dbReference type="GO" id="GO:0015990">
    <property type="term" value="P:electron transport coupled proton transport"/>
    <property type="evidence" value="ECO:0007669"/>
    <property type="project" value="TreeGrafter"/>
</dbReference>
<gene>
    <name evidence="19 23" type="primary">ndhF</name>
</gene>
<keyword evidence="10 19" id="KW-0521">NADP</keyword>
<evidence type="ECO:0000256" key="8">
    <source>
        <dbReference type="ARBA" id="ARBA00022692"/>
    </source>
</evidence>
<feature type="transmembrane region" description="Helical" evidence="19">
    <location>
        <begin position="287"/>
        <end position="311"/>
    </location>
</feature>
<evidence type="ECO:0000256" key="7">
    <source>
        <dbReference type="ARBA" id="ARBA00022528"/>
    </source>
</evidence>
<keyword evidence="15 19" id="KW-0793">Thylakoid</keyword>
<dbReference type="PRINTS" id="PR01434">
    <property type="entry name" value="NADHDHGNASE5"/>
</dbReference>
<keyword evidence="11 19" id="KW-0618">Plastoquinone</keyword>
<feature type="transmembrane region" description="Helical" evidence="19">
    <location>
        <begin position="327"/>
        <end position="348"/>
    </location>
</feature>
<evidence type="ECO:0000256" key="14">
    <source>
        <dbReference type="ARBA" id="ARBA00023027"/>
    </source>
</evidence>
<evidence type="ECO:0000256" key="18">
    <source>
        <dbReference type="ARBA" id="ARBA00048026"/>
    </source>
</evidence>
<dbReference type="Gene3D" id="1.20.5.2700">
    <property type="match status" value="1"/>
</dbReference>
<comment type="function">
    <text evidence="1 19">NDH shuttles electrons from NAD(P)H:plastoquinone, via FMN and iron-sulfur (Fe-S) centers, to quinones in the photosynthetic chain and possibly in a chloroplast respiratory chain. The immediate electron acceptor for the enzyme in this species is believed to be plastoquinone. Couples the redox reaction to proton translocation, and thus conserves the redox energy in a proton gradient.</text>
</comment>
<dbReference type="EC" id="7.1.1.-" evidence="19"/>
<accession>A0A6C0NC48</accession>
<evidence type="ECO:0000256" key="3">
    <source>
        <dbReference type="ARBA" id="ARBA00008200"/>
    </source>
</evidence>
<feature type="transmembrane region" description="Helical" evidence="19">
    <location>
        <begin position="396"/>
        <end position="415"/>
    </location>
</feature>
<evidence type="ECO:0000259" key="20">
    <source>
        <dbReference type="Pfam" id="PF00361"/>
    </source>
</evidence>
<evidence type="ECO:0000256" key="4">
    <source>
        <dbReference type="ARBA" id="ARBA00011199"/>
    </source>
</evidence>
<feature type="transmembrane region" description="Helical" evidence="19">
    <location>
        <begin position="121"/>
        <end position="141"/>
    </location>
</feature>
<dbReference type="InterPro" id="IPR002128">
    <property type="entry name" value="NADH_UbQ_OxRdtase_chlpt_su5_C"/>
</dbReference>
<proteinExistence type="inferred from homology"/>
<feature type="transmembrane region" description="Helical" evidence="19">
    <location>
        <begin position="260"/>
        <end position="281"/>
    </location>
</feature>
<feature type="transmembrane region" description="Helical" evidence="19">
    <location>
        <begin position="602"/>
        <end position="623"/>
    </location>
</feature>
<evidence type="ECO:0000256" key="9">
    <source>
        <dbReference type="ARBA" id="ARBA00022719"/>
    </source>
</evidence>
<keyword evidence="8 19" id="KW-0812">Transmembrane</keyword>
<dbReference type="Pfam" id="PF00361">
    <property type="entry name" value="Proton_antipo_M"/>
    <property type="match status" value="1"/>
</dbReference>
<keyword evidence="6 19" id="KW-0813">Transport</keyword>
<keyword evidence="12" id="KW-1278">Translocase</keyword>
<dbReference type="Pfam" id="PF00662">
    <property type="entry name" value="Proton_antipo_N"/>
    <property type="match status" value="1"/>
</dbReference>